<feature type="transmembrane region" description="Helical" evidence="6">
    <location>
        <begin position="220"/>
        <end position="235"/>
    </location>
</feature>
<evidence type="ECO:0000259" key="7">
    <source>
        <dbReference type="Pfam" id="PF04932"/>
    </source>
</evidence>
<proteinExistence type="predicted"/>
<feature type="transmembrane region" description="Helical" evidence="6">
    <location>
        <begin position="377"/>
        <end position="393"/>
    </location>
</feature>
<reference evidence="8 9" key="1">
    <citation type="submission" date="2021-01" db="EMBL/GenBank/DDBJ databases">
        <title>Whole genome shotgun sequence of Planotetraspora kaengkrachanensis NBRC 104272.</title>
        <authorList>
            <person name="Komaki H."/>
            <person name="Tamura T."/>
        </authorList>
    </citation>
    <scope>NUCLEOTIDE SEQUENCE [LARGE SCALE GENOMIC DNA]</scope>
    <source>
        <strain evidence="8 9">NBRC 104272</strain>
    </source>
</reference>
<dbReference type="PANTHER" id="PTHR37422:SF13">
    <property type="entry name" value="LIPOPOLYSACCHARIDE BIOSYNTHESIS PROTEIN PA4999-RELATED"/>
    <property type="match status" value="1"/>
</dbReference>
<dbReference type="InterPro" id="IPR007016">
    <property type="entry name" value="O-antigen_ligase-rel_domated"/>
</dbReference>
<evidence type="ECO:0000256" key="1">
    <source>
        <dbReference type="ARBA" id="ARBA00004141"/>
    </source>
</evidence>
<evidence type="ECO:0000256" key="3">
    <source>
        <dbReference type="ARBA" id="ARBA00022989"/>
    </source>
</evidence>
<dbReference type="AlphaFoldDB" id="A0A8J3M3L6"/>
<feature type="region of interest" description="Disordered" evidence="5">
    <location>
        <begin position="426"/>
        <end position="445"/>
    </location>
</feature>
<feature type="transmembrane region" description="Helical" evidence="6">
    <location>
        <begin position="343"/>
        <end position="365"/>
    </location>
</feature>
<dbReference type="PANTHER" id="PTHR37422">
    <property type="entry name" value="TEICHURONIC ACID BIOSYNTHESIS PROTEIN TUAE"/>
    <property type="match status" value="1"/>
</dbReference>
<feature type="transmembrane region" description="Helical" evidence="6">
    <location>
        <begin position="97"/>
        <end position="115"/>
    </location>
</feature>
<evidence type="ECO:0000313" key="9">
    <source>
        <dbReference type="Proteomes" id="UP000630097"/>
    </source>
</evidence>
<evidence type="ECO:0000256" key="4">
    <source>
        <dbReference type="ARBA" id="ARBA00023136"/>
    </source>
</evidence>
<dbReference type="Pfam" id="PF04932">
    <property type="entry name" value="Wzy_C"/>
    <property type="match status" value="1"/>
</dbReference>
<dbReference type="GO" id="GO:0016020">
    <property type="term" value="C:membrane"/>
    <property type="evidence" value="ECO:0007669"/>
    <property type="project" value="UniProtKB-SubCell"/>
</dbReference>
<organism evidence="8 9">
    <name type="scientific">Planotetraspora kaengkrachanensis</name>
    <dbReference type="NCBI Taxonomy" id="575193"/>
    <lineage>
        <taxon>Bacteria</taxon>
        <taxon>Bacillati</taxon>
        <taxon>Actinomycetota</taxon>
        <taxon>Actinomycetes</taxon>
        <taxon>Streptosporangiales</taxon>
        <taxon>Streptosporangiaceae</taxon>
        <taxon>Planotetraspora</taxon>
    </lineage>
</organism>
<comment type="caution">
    <text evidence="8">The sequence shown here is derived from an EMBL/GenBank/DDBJ whole genome shotgun (WGS) entry which is preliminary data.</text>
</comment>
<gene>
    <name evidence="8" type="ORF">Pka01_15680</name>
</gene>
<evidence type="ECO:0000256" key="6">
    <source>
        <dbReference type="SAM" id="Phobius"/>
    </source>
</evidence>
<feature type="transmembrane region" description="Helical" evidence="6">
    <location>
        <begin position="33"/>
        <end position="54"/>
    </location>
</feature>
<feature type="transmembrane region" description="Helical" evidence="6">
    <location>
        <begin position="241"/>
        <end position="256"/>
    </location>
</feature>
<name>A0A8J3M3L6_9ACTN</name>
<sequence>MLRQRADGATLVSLFALALLVIPARMVLRGLPMSLTLSDVLSLGIGIVWFFSHFTRKLGAAKGHNLVRTAIFGYAIAMLAVYGHGTYSYLPSDELNIADHALVLIVGNLGLALAVCDGVKGRDRLDFVLKTVCVAGAIISFIGGLQFLFEFDLTRYLEIPILRANSVEGVETVIDRSSFLRVASTTGHPIEFAVITAMILPIAAHYGFHSRDRGLPAKRWWVCTALVATGLIFSLSRSGILAATVVGLVMFLGWPGKRRLQSLAAVGVFAVGVQIFIPGMIYTFYQLFAGVGNDESIQFRVHDYPNALKEFLSSPWFGRGVGTWYAPKHQIFDNQYLLTMVEAGVVGLAAFVLVIFFGVGAALRARYLSTDPAIRDLGLVLTACLLVPLVGSLTFDMMAFPQVTGLFFLLLGAAGALLRIAEAERKQKAAEDSPAPRQEALSPTP</sequence>
<evidence type="ECO:0000256" key="5">
    <source>
        <dbReference type="SAM" id="MobiDB-lite"/>
    </source>
</evidence>
<keyword evidence="9" id="KW-1185">Reference proteome</keyword>
<evidence type="ECO:0000313" key="8">
    <source>
        <dbReference type="EMBL" id="GIG78441.1"/>
    </source>
</evidence>
<feature type="transmembrane region" description="Helical" evidence="6">
    <location>
        <begin position="263"/>
        <end position="285"/>
    </location>
</feature>
<feature type="transmembrane region" description="Helical" evidence="6">
    <location>
        <begin position="190"/>
        <end position="208"/>
    </location>
</feature>
<feature type="transmembrane region" description="Helical" evidence="6">
    <location>
        <begin position="66"/>
        <end position="85"/>
    </location>
</feature>
<accession>A0A8J3M3L6</accession>
<keyword evidence="3 6" id="KW-1133">Transmembrane helix</keyword>
<dbReference type="Proteomes" id="UP000630097">
    <property type="component" value="Unassembled WGS sequence"/>
</dbReference>
<dbReference type="RefSeq" id="WP_203881910.1">
    <property type="nucleotide sequence ID" value="NZ_BAABHH010000006.1"/>
</dbReference>
<dbReference type="EMBL" id="BONV01000004">
    <property type="protein sequence ID" value="GIG78441.1"/>
    <property type="molecule type" value="Genomic_DNA"/>
</dbReference>
<protein>
    <recommendedName>
        <fullName evidence="7">O-antigen ligase-related domain-containing protein</fullName>
    </recommendedName>
</protein>
<keyword evidence="2 6" id="KW-0812">Transmembrane</keyword>
<comment type="subcellular location">
    <subcellularLocation>
        <location evidence="1">Membrane</location>
        <topology evidence="1">Multi-pass membrane protein</topology>
    </subcellularLocation>
</comment>
<evidence type="ECO:0000256" key="2">
    <source>
        <dbReference type="ARBA" id="ARBA00022692"/>
    </source>
</evidence>
<feature type="transmembrane region" description="Helical" evidence="6">
    <location>
        <begin position="399"/>
        <end position="418"/>
    </location>
</feature>
<feature type="domain" description="O-antigen ligase-related" evidence="7">
    <location>
        <begin position="224"/>
        <end position="352"/>
    </location>
</feature>
<dbReference type="InterPro" id="IPR051533">
    <property type="entry name" value="WaaL-like"/>
</dbReference>
<feature type="transmembrane region" description="Helical" evidence="6">
    <location>
        <begin position="127"/>
        <end position="149"/>
    </location>
</feature>
<keyword evidence="4 6" id="KW-0472">Membrane</keyword>